<dbReference type="PROSITE" id="PS50005">
    <property type="entry name" value="TPR"/>
    <property type="match status" value="2"/>
</dbReference>
<organism evidence="2 3">
    <name type="scientific">Seonamhaeicola marinus</name>
    <dbReference type="NCBI Taxonomy" id="1912246"/>
    <lineage>
        <taxon>Bacteria</taxon>
        <taxon>Pseudomonadati</taxon>
        <taxon>Bacteroidota</taxon>
        <taxon>Flavobacteriia</taxon>
        <taxon>Flavobacteriales</taxon>
        <taxon>Flavobacteriaceae</taxon>
    </lineage>
</organism>
<protein>
    <submittedName>
        <fullName evidence="2">Uncharacterized protein</fullName>
    </submittedName>
</protein>
<name>A0A5D0HZP0_9FLAO</name>
<sequence length="251" mass="29057">MKNIIISCALLGAVTLLNGQNENLQRLTQALDSLNGKAYDYAIPVFKELINKKYKEEVNYEFLISTYMITDSINNGIKYVNTAHKKFPNNATFLKYAIDLYAKKRDYNNVLVYVEKALKLEPNNDLLYTYLGNLYTDLHDYEKALHNYKQAQKLNQKSFMAFYGEGTIYVNRAVELKKKMNELNFNDSKYDAFEKEEKNLNAKAIKSLEKALEIKSEDKAILSGLLQLYLSVNDLEKYKETKAKLKALRGY</sequence>
<dbReference type="Gene3D" id="1.25.40.10">
    <property type="entry name" value="Tetratricopeptide repeat domain"/>
    <property type="match status" value="1"/>
</dbReference>
<evidence type="ECO:0000256" key="1">
    <source>
        <dbReference type="PROSITE-ProRule" id="PRU00339"/>
    </source>
</evidence>
<dbReference type="EMBL" id="VSDQ01000679">
    <property type="protein sequence ID" value="TYA74982.1"/>
    <property type="molecule type" value="Genomic_DNA"/>
</dbReference>
<dbReference type="SUPFAM" id="SSF48452">
    <property type="entry name" value="TPR-like"/>
    <property type="match status" value="1"/>
</dbReference>
<evidence type="ECO:0000313" key="2">
    <source>
        <dbReference type="EMBL" id="TYA74982.1"/>
    </source>
</evidence>
<evidence type="ECO:0000313" key="3">
    <source>
        <dbReference type="Proteomes" id="UP000323930"/>
    </source>
</evidence>
<dbReference type="InterPro" id="IPR019734">
    <property type="entry name" value="TPR_rpt"/>
</dbReference>
<feature type="repeat" description="TPR" evidence="1">
    <location>
        <begin position="91"/>
        <end position="124"/>
    </location>
</feature>
<keyword evidence="1" id="KW-0802">TPR repeat</keyword>
<gene>
    <name evidence="2" type="ORF">FUA24_16920</name>
</gene>
<dbReference type="AlphaFoldDB" id="A0A5D0HZP0"/>
<dbReference type="RefSeq" id="WP_148544227.1">
    <property type="nucleotide sequence ID" value="NZ_VSDQ01000679.1"/>
</dbReference>
<keyword evidence="3" id="KW-1185">Reference proteome</keyword>
<dbReference type="Proteomes" id="UP000323930">
    <property type="component" value="Unassembled WGS sequence"/>
</dbReference>
<comment type="caution">
    <text evidence="2">The sequence shown here is derived from an EMBL/GenBank/DDBJ whole genome shotgun (WGS) entry which is preliminary data.</text>
</comment>
<feature type="repeat" description="TPR" evidence="1">
    <location>
        <begin position="125"/>
        <end position="158"/>
    </location>
</feature>
<proteinExistence type="predicted"/>
<dbReference type="OrthoDB" id="1253697at2"/>
<dbReference type="Pfam" id="PF00515">
    <property type="entry name" value="TPR_1"/>
    <property type="match status" value="1"/>
</dbReference>
<accession>A0A5D0HZP0</accession>
<dbReference type="InterPro" id="IPR011990">
    <property type="entry name" value="TPR-like_helical_dom_sf"/>
</dbReference>
<dbReference type="SMART" id="SM00028">
    <property type="entry name" value="TPR"/>
    <property type="match status" value="3"/>
</dbReference>
<reference evidence="2 3" key="1">
    <citation type="submission" date="2019-08" db="EMBL/GenBank/DDBJ databases">
        <title>Seonamhaeicola sediminis sp. nov., isolated from marine sediment.</title>
        <authorList>
            <person name="Cao W.R."/>
        </authorList>
    </citation>
    <scope>NUCLEOTIDE SEQUENCE [LARGE SCALE GENOMIC DNA]</scope>
    <source>
        <strain evidence="2 3">B011</strain>
    </source>
</reference>